<dbReference type="OrthoDB" id="5876467at2"/>
<organism evidence="3 4">
    <name type="scientific">Nitrincola tapanii</name>
    <dbReference type="NCBI Taxonomy" id="1708751"/>
    <lineage>
        <taxon>Bacteria</taxon>
        <taxon>Pseudomonadati</taxon>
        <taxon>Pseudomonadota</taxon>
        <taxon>Gammaproteobacteria</taxon>
        <taxon>Oceanospirillales</taxon>
        <taxon>Oceanospirillaceae</taxon>
        <taxon>Nitrincola</taxon>
    </lineage>
</organism>
<dbReference type="EMBL" id="SMRS01000005">
    <property type="protein sequence ID" value="KAA0874796.1"/>
    <property type="molecule type" value="Genomic_DNA"/>
</dbReference>
<keyword evidence="4" id="KW-1185">Reference proteome</keyword>
<accession>A0A5A9W242</accession>
<protein>
    <submittedName>
        <fullName evidence="3">Uncharacterized protein</fullName>
    </submittedName>
</protein>
<reference evidence="3 4" key="1">
    <citation type="submission" date="2019-03" db="EMBL/GenBank/DDBJ databases">
        <title>Nitrincola sp. nov. isolated from an Indian soda lake.</title>
        <authorList>
            <person name="Joshi A."/>
            <person name="Thite S.V."/>
            <person name="Joseph N."/>
            <person name="Dhotre D."/>
            <person name="Moorthy M."/>
            <person name="Shouche Y.S."/>
        </authorList>
    </citation>
    <scope>NUCLEOTIDE SEQUENCE [LARGE SCALE GENOMIC DNA]</scope>
    <source>
        <strain evidence="3 4">MEB193</strain>
    </source>
</reference>
<evidence type="ECO:0000256" key="1">
    <source>
        <dbReference type="SAM" id="Coils"/>
    </source>
</evidence>
<sequence length="335" mass="37858">MCNKRSYTPYQRSAIKGIAKIVGETPFRYEKSSNNHLKVTIKGIDQVFFTSSTPSDHRSLENFLAEIRCAYKQKHRVEPSIQTEIPRSVRKANAKKASIEVMGKVTEQLIKVFRNSLESVKEEEMKMVESSQTEFLGEYIQAFRKKKIRAEIDRAIESFGTGVFIPPGLIKQTQKQVGENLNFMLPSVPEYDRILSLKSGASVQALEMPEDSTPSEIPENNQAEVASNDSQKQRKLAPDKAANDKLKAVCDPSKIPDTVVDTKPRISEPAASTQSYSFAHQLADMTKRDIRQLMADCQQLLDEKHQADIQFLVSQMHEREVDLAELQTALLRDPV</sequence>
<dbReference type="RefSeq" id="WP_149390976.1">
    <property type="nucleotide sequence ID" value="NZ_SMRS01000005.1"/>
</dbReference>
<feature type="compositionally biased region" description="Polar residues" evidence="2">
    <location>
        <begin position="212"/>
        <end position="230"/>
    </location>
</feature>
<feature type="region of interest" description="Disordered" evidence="2">
    <location>
        <begin position="206"/>
        <end position="243"/>
    </location>
</feature>
<dbReference type="Proteomes" id="UP000325302">
    <property type="component" value="Unassembled WGS sequence"/>
</dbReference>
<evidence type="ECO:0000256" key="2">
    <source>
        <dbReference type="SAM" id="MobiDB-lite"/>
    </source>
</evidence>
<keyword evidence="1" id="KW-0175">Coiled coil</keyword>
<comment type="caution">
    <text evidence="3">The sequence shown here is derived from an EMBL/GenBank/DDBJ whole genome shotgun (WGS) entry which is preliminary data.</text>
</comment>
<proteinExistence type="predicted"/>
<dbReference type="AlphaFoldDB" id="A0A5A9W242"/>
<name>A0A5A9W242_9GAMM</name>
<gene>
    <name evidence="3" type="ORF">E1H14_08260</name>
</gene>
<feature type="coiled-coil region" evidence="1">
    <location>
        <begin position="283"/>
        <end position="310"/>
    </location>
</feature>
<evidence type="ECO:0000313" key="4">
    <source>
        <dbReference type="Proteomes" id="UP000325302"/>
    </source>
</evidence>
<evidence type="ECO:0000313" key="3">
    <source>
        <dbReference type="EMBL" id="KAA0874796.1"/>
    </source>
</evidence>